<proteinExistence type="predicted"/>
<organism evidence="2 3">
    <name type="scientific">Zhongshania antarctica</name>
    <dbReference type="NCBI Taxonomy" id="641702"/>
    <lineage>
        <taxon>Bacteria</taxon>
        <taxon>Pseudomonadati</taxon>
        <taxon>Pseudomonadota</taxon>
        <taxon>Gammaproteobacteria</taxon>
        <taxon>Cellvibrionales</taxon>
        <taxon>Spongiibacteraceae</taxon>
        <taxon>Zhongshania</taxon>
    </lineage>
</organism>
<evidence type="ECO:0000256" key="1">
    <source>
        <dbReference type="SAM" id="SignalP"/>
    </source>
</evidence>
<gene>
    <name evidence="2" type="ORF">HNQ57_001359</name>
</gene>
<name>A0A840R3I7_9GAMM</name>
<sequence length="119" mass="13101">MIRKSIIVLLLVVPLMNSASAAVDGATLIAACKEYVAIYDRRGERRFLAGIATSTAEAMRAGLCRGMLEEHAGHSRRFGGRSLCDEQWYEQATFIVNQNADDVAVSSERLLDDACYDRS</sequence>
<evidence type="ECO:0000313" key="2">
    <source>
        <dbReference type="EMBL" id="MBB5187096.1"/>
    </source>
</evidence>
<reference evidence="2 3" key="1">
    <citation type="submission" date="2020-08" db="EMBL/GenBank/DDBJ databases">
        <title>Genomic Encyclopedia of Type Strains, Phase IV (KMG-IV): sequencing the most valuable type-strain genomes for metagenomic binning, comparative biology and taxonomic classification.</title>
        <authorList>
            <person name="Goeker M."/>
        </authorList>
    </citation>
    <scope>NUCLEOTIDE SEQUENCE [LARGE SCALE GENOMIC DNA]</scope>
    <source>
        <strain evidence="2 3">DSM 25701</strain>
    </source>
</reference>
<feature type="chain" id="PRO_5033055100" evidence="1">
    <location>
        <begin position="22"/>
        <end position="119"/>
    </location>
</feature>
<feature type="signal peptide" evidence="1">
    <location>
        <begin position="1"/>
        <end position="21"/>
    </location>
</feature>
<keyword evidence="3" id="KW-1185">Reference proteome</keyword>
<dbReference type="RefSeq" id="WP_184461825.1">
    <property type="nucleotide sequence ID" value="NZ_JACHHW010000003.1"/>
</dbReference>
<accession>A0A840R3I7</accession>
<dbReference type="Proteomes" id="UP000536640">
    <property type="component" value="Unassembled WGS sequence"/>
</dbReference>
<dbReference type="EMBL" id="JACHHW010000003">
    <property type="protein sequence ID" value="MBB5187096.1"/>
    <property type="molecule type" value="Genomic_DNA"/>
</dbReference>
<comment type="caution">
    <text evidence="2">The sequence shown here is derived from an EMBL/GenBank/DDBJ whole genome shotgun (WGS) entry which is preliminary data.</text>
</comment>
<protein>
    <submittedName>
        <fullName evidence="2">Uncharacterized protein</fullName>
    </submittedName>
</protein>
<keyword evidence="1" id="KW-0732">Signal</keyword>
<evidence type="ECO:0000313" key="3">
    <source>
        <dbReference type="Proteomes" id="UP000536640"/>
    </source>
</evidence>
<dbReference type="AlphaFoldDB" id="A0A840R3I7"/>